<evidence type="ECO:0000313" key="3">
    <source>
        <dbReference type="Proteomes" id="UP000193207"/>
    </source>
</evidence>
<dbReference type="AlphaFoldDB" id="A0A1X6ZUJ4"/>
<dbReference type="EMBL" id="FWFU01000004">
    <property type="protein sequence ID" value="SLN61397.1"/>
    <property type="molecule type" value="Genomic_DNA"/>
</dbReference>
<accession>A0A1X6ZUJ4</accession>
<dbReference type="Proteomes" id="UP000193207">
    <property type="component" value="Unassembled WGS sequence"/>
</dbReference>
<organism evidence="2 3">
    <name type="scientific">Roseovarius halotolerans</name>
    <dbReference type="NCBI Taxonomy" id="505353"/>
    <lineage>
        <taxon>Bacteria</taxon>
        <taxon>Pseudomonadati</taxon>
        <taxon>Pseudomonadota</taxon>
        <taxon>Alphaproteobacteria</taxon>
        <taxon>Rhodobacterales</taxon>
        <taxon>Roseobacteraceae</taxon>
        <taxon>Roseovarius</taxon>
    </lineage>
</organism>
<keyword evidence="1" id="KW-0812">Transmembrane</keyword>
<keyword evidence="3" id="KW-1185">Reference proteome</keyword>
<evidence type="ECO:0000313" key="2">
    <source>
        <dbReference type="EMBL" id="SLN61397.1"/>
    </source>
</evidence>
<proteinExistence type="predicted"/>
<name>A0A1X6ZUJ4_9RHOB</name>
<protein>
    <recommendedName>
        <fullName evidence="4">Cation/multidrug efflux pump</fullName>
    </recommendedName>
</protein>
<feature type="transmembrane region" description="Helical" evidence="1">
    <location>
        <begin position="66"/>
        <end position="85"/>
    </location>
</feature>
<reference evidence="2 3" key="1">
    <citation type="submission" date="2017-03" db="EMBL/GenBank/DDBJ databases">
        <authorList>
            <person name="Afonso C.L."/>
            <person name="Miller P.J."/>
            <person name="Scott M.A."/>
            <person name="Spackman E."/>
            <person name="Goraichik I."/>
            <person name="Dimitrov K.M."/>
            <person name="Suarez D.L."/>
            <person name="Swayne D.E."/>
        </authorList>
    </citation>
    <scope>NUCLEOTIDE SEQUENCE [LARGE SCALE GENOMIC DNA]</scope>
    <source>
        <strain evidence="2 3">CECT 8110</strain>
    </source>
</reference>
<gene>
    <name evidence="2" type="ORF">ROH8110_03463</name>
</gene>
<dbReference type="RefSeq" id="WP_085818962.1">
    <property type="nucleotide sequence ID" value="NZ_FWFU01000004.1"/>
</dbReference>
<feature type="transmembrane region" description="Helical" evidence="1">
    <location>
        <begin position="6"/>
        <end position="26"/>
    </location>
</feature>
<sequence>MLAFVRLVVFGFIALTVIYVAISLWSRAVRRGKLEREWEETGRPGDKDTYIETGMTDYEHSLRRRLILLVYVIPVTVIAVIIYVTNFM</sequence>
<evidence type="ECO:0000256" key="1">
    <source>
        <dbReference type="SAM" id="Phobius"/>
    </source>
</evidence>
<evidence type="ECO:0008006" key="4">
    <source>
        <dbReference type="Google" id="ProtNLM"/>
    </source>
</evidence>
<dbReference type="OrthoDB" id="7632202at2"/>
<keyword evidence="1" id="KW-0472">Membrane</keyword>
<keyword evidence="1" id="KW-1133">Transmembrane helix</keyword>